<dbReference type="PROSITE" id="PS50222">
    <property type="entry name" value="EF_HAND_2"/>
    <property type="match status" value="2"/>
</dbReference>
<protein>
    <submittedName>
        <fullName evidence="3">Calcium-binding EF-hand family protein</fullName>
    </submittedName>
</protein>
<feature type="domain" description="EF-hand" evidence="2">
    <location>
        <begin position="16"/>
        <end position="51"/>
    </location>
</feature>
<evidence type="ECO:0000259" key="2">
    <source>
        <dbReference type="PROSITE" id="PS50222"/>
    </source>
</evidence>
<gene>
    <name evidence="3" type="ORF">E6C27_scaffold501G00310</name>
</gene>
<dbReference type="SMART" id="SM00054">
    <property type="entry name" value="EFh"/>
    <property type="match status" value="2"/>
</dbReference>
<feature type="domain" description="EF-hand" evidence="2">
    <location>
        <begin position="52"/>
        <end position="87"/>
    </location>
</feature>
<comment type="caution">
    <text evidence="3">The sequence shown here is derived from an EMBL/GenBank/DDBJ whole genome shotgun (WGS) entry which is preliminary data.</text>
</comment>
<reference evidence="3 4" key="1">
    <citation type="submission" date="2019-08" db="EMBL/GenBank/DDBJ databases">
        <title>Draft genome sequences of two oriental melons (Cucumis melo L. var makuwa).</title>
        <authorList>
            <person name="Kwon S.-Y."/>
        </authorList>
    </citation>
    <scope>NUCLEOTIDE SEQUENCE [LARGE SCALE GENOMIC DNA]</scope>
    <source>
        <strain evidence="4">cv. SW 3</strain>
        <tissue evidence="3">Leaf</tissue>
    </source>
</reference>
<keyword evidence="1" id="KW-0106">Calcium</keyword>
<dbReference type="PROSITE" id="PS00018">
    <property type="entry name" value="EF_HAND_1"/>
    <property type="match status" value="2"/>
</dbReference>
<name>A0A5A7V027_CUCMM</name>
<accession>A0A5A7V027</accession>
<dbReference type="InterPro" id="IPR018247">
    <property type="entry name" value="EF_Hand_1_Ca_BS"/>
</dbReference>
<evidence type="ECO:0000313" key="4">
    <source>
        <dbReference type="Proteomes" id="UP000321393"/>
    </source>
</evidence>
<dbReference type="Gene3D" id="1.10.238.10">
    <property type="entry name" value="EF-hand"/>
    <property type="match status" value="1"/>
</dbReference>
<dbReference type="InterPro" id="IPR002048">
    <property type="entry name" value="EF_hand_dom"/>
</dbReference>
<dbReference type="CDD" id="cd00051">
    <property type="entry name" value="EFh"/>
    <property type="match status" value="1"/>
</dbReference>
<organism evidence="3 4">
    <name type="scientific">Cucumis melo var. makuwa</name>
    <name type="common">Oriental melon</name>
    <dbReference type="NCBI Taxonomy" id="1194695"/>
    <lineage>
        <taxon>Eukaryota</taxon>
        <taxon>Viridiplantae</taxon>
        <taxon>Streptophyta</taxon>
        <taxon>Embryophyta</taxon>
        <taxon>Tracheophyta</taxon>
        <taxon>Spermatophyta</taxon>
        <taxon>Magnoliopsida</taxon>
        <taxon>eudicotyledons</taxon>
        <taxon>Gunneridae</taxon>
        <taxon>Pentapetalae</taxon>
        <taxon>rosids</taxon>
        <taxon>fabids</taxon>
        <taxon>Cucurbitales</taxon>
        <taxon>Cucurbitaceae</taxon>
        <taxon>Benincaseae</taxon>
        <taxon>Cucumis</taxon>
    </lineage>
</organism>
<dbReference type="SUPFAM" id="SSF47473">
    <property type="entry name" value="EF-hand"/>
    <property type="match status" value="1"/>
</dbReference>
<dbReference type="Pfam" id="PF13499">
    <property type="entry name" value="EF-hand_7"/>
    <property type="match status" value="1"/>
</dbReference>
<dbReference type="InterPro" id="IPR011992">
    <property type="entry name" value="EF-hand-dom_pair"/>
</dbReference>
<sequence>MGTSNASIFKHFSASLTEFEVAKVFNNYDRDGDGRLTKEELKSAFKCLGYKFTIIRVHQALHAADNNCDDVISFEEISKLIIYTAGS</sequence>
<proteinExistence type="predicted"/>
<dbReference type="AlphaFoldDB" id="A0A5A7V027"/>
<dbReference type="STRING" id="1194695.A0A5A7V027"/>
<evidence type="ECO:0000256" key="1">
    <source>
        <dbReference type="ARBA" id="ARBA00022837"/>
    </source>
</evidence>
<dbReference type="EMBL" id="SSTE01005103">
    <property type="protein sequence ID" value="KAA0060898.1"/>
    <property type="molecule type" value="Genomic_DNA"/>
</dbReference>
<dbReference type="GO" id="GO:0005509">
    <property type="term" value="F:calcium ion binding"/>
    <property type="evidence" value="ECO:0007669"/>
    <property type="project" value="InterPro"/>
</dbReference>
<evidence type="ECO:0000313" key="3">
    <source>
        <dbReference type="EMBL" id="KAA0060898.1"/>
    </source>
</evidence>
<dbReference type="Proteomes" id="UP000321393">
    <property type="component" value="Unassembled WGS sequence"/>
</dbReference>
<dbReference type="OrthoDB" id="26525at2759"/>